<evidence type="ECO:0000256" key="5">
    <source>
        <dbReference type="ARBA" id="ARBA00022801"/>
    </source>
</evidence>
<dbReference type="InterPro" id="IPR036702">
    <property type="entry name" value="ComB-like_sf"/>
</dbReference>
<protein>
    <recommendedName>
        <fullName evidence="4">Probable 2-phosphosulfolactate phosphatase</fullName>
        <ecNumber evidence="3">3.1.3.71</ecNumber>
    </recommendedName>
</protein>
<evidence type="ECO:0000256" key="4">
    <source>
        <dbReference type="ARBA" id="ARBA00021948"/>
    </source>
</evidence>
<evidence type="ECO:0000256" key="2">
    <source>
        <dbReference type="ARBA" id="ARBA00009997"/>
    </source>
</evidence>
<reference evidence="8 9" key="1">
    <citation type="submission" date="2024-09" db="EMBL/GenBank/DDBJ databases">
        <title>The Natural Products Discovery Center: Release of the First 8490 Sequenced Strains for Exploring Actinobacteria Biosynthetic Diversity.</title>
        <authorList>
            <person name="Kalkreuter E."/>
            <person name="Kautsar S.A."/>
            <person name="Yang D."/>
            <person name="Bader C.D."/>
            <person name="Teijaro C.N."/>
            <person name="Fluegel L."/>
            <person name="Davis C.M."/>
            <person name="Simpson J.R."/>
            <person name="Lauterbach L."/>
            <person name="Steele A.D."/>
            <person name="Gui C."/>
            <person name="Meng S."/>
            <person name="Li G."/>
            <person name="Viehrig K."/>
            <person name="Ye F."/>
            <person name="Su P."/>
            <person name="Kiefer A.F."/>
            <person name="Nichols A."/>
            <person name="Cepeda A.J."/>
            <person name="Yan W."/>
            <person name="Fan B."/>
            <person name="Jiang Y."/>
            <person name="Adhikari A."/>
            <person name="Zheng C.-J."/>
            <person name="Schuster L."/>
            <person name="Cowan T.M."/>
            <person name="Smanski M.J."/>
            <person name="Chevrette M.G."/>
            <person name="De Carvalho L.P.S."/>
            <person name="Shen B."/>
        </authorList>
    </citation>
    <scope>NUCLEOTIDE SEQUENCE [LARGE SCALE GENOMIC DNA]</scope>
    <source>
        <strain evidence="8 9">NPDC057399</strain>
    </source>
</reference>
<evidence type="ECO:0000256" key="3">
    <source>
        <dbReference type="ARBA" id="ARBA00012953"/>
    </source>
</evidence>
<gene>
    <name evidence="8" type="ORF">ACFU0X_27910</name>
</gene>
<dbReference type="EMBL" id="JBHVBU010000110">
    <property type="protein sequence ID" value="MFE7966824.1"/>
    <property type="molecule type" value="Genomic_DNA"/>
</dbReference>
<accession>A0ABW6JRX0</accession>
<keyword evidence="6" id="KW-0460">Magnesium</keyword>
<dbReference type="Proteomes" id="UP001600650">
    <property type="component" value="Unassembled WGS sequence"/>
</dbReference>
<name>A0ABW6JRX0_STRCE</name>
<keyword evidence="5" id="KW-0378">Hydrolase</keyword>
<dbReference type="Pfam" id="PF04029">
    <property type="entry name" value="2-ph_phosp"/>
    <property type="match status" value="1"/>
</dbReference>
<comment type="catalytic activity">
    <reaction evidence="7">
        <text>(2R)-O-phospho-3-sulfolactate + H2O = (2R)-3-sulfolactate + phosphate</text>
        <dbReference type="Rhea" id="RHEA:23416"/>
        <dbReference type="ChEBI" id="CHEBI:15377"/>
        <dbReference type="ChEBI" id="CHEBI:15597"/>
        <dbReference type="ChEBI" id="CHEBI:43474"/>
        <dbReference type="ChEBI" id="CHEBI:58738"/>
        <dbReference type="EC" id="3.1.3.71"/>
    </reaction>
</comment>
<dbReference type="PANTHER" id="PTHR37311">
    <property type="entry name" value="2-PHOSPHOSULFOLACTATE PHOSPHATASE-RELATED"/>
    <property type="match status" value="1"/>
</dbReference>
<dbReference type="SUPFAM" id="SSF142823">
    <property type="entry name" value="ComB-like"/>
    <property type="match status" value="1"/>
</dbReference>
<proteinExistence type="inferred from homology"/>
<comment type="cofactor">
    <cofactor evidence="1">
        <name>Mg(2+)</name>
        <dbReference type="ChEBI" id="CHEBI:18420"/>
    </cofactor>
</comment>
<comment type="caution">
    <text evidence="8">The sequence shown here is derived from an EMBL/GenBank/DDBJ whole genome shotgun (WGS) entry which is preliminary data.</text>
</comment>
<evidence type="ECO:0000313" key="8">
    <source>
        <dbReference type="EMBL" id="MFE7966824.1"/>
    </source>
</evidence>
<keyword evidence="9" id="KW-1185">Reference proteome</keyword>
<dbReference type="PANTHER" id="PTHR37311:SF1">
    <property type="entry name" value="2-PHOSPHOSULFOLACTATE PHOSPHATASE-RELATED"/>
    <property type="match status" value="1"/>
</dbReference>
<evidence type="ECO:0000256" key="7">
    <source>
        <dbReference type="ARBA" id="ARBA00033711"/>
    </source>
</evidence>
<evidence type="ECO:0000313" key="9">
    <source>
        <dbReference type="Proteomes" id="UP001600650"/>
    </source>
</evidence>
<evidence type="ECO:0000256" key="1">
    <source>
        <dbReference type="ARBA" id="ARBA00001946"/>
    </source>
</evidence>
<evidence type="ECO:0000256" key="6">
    <source>
        <dbReference type="ARBA" id="ARBA00022842"/>
    </source>
</evidence>
<dbReference type="EC" id="3.1.3.71" evidence="3"/>
<organism evidence="8 9">
    <name type="scientific">Streptomyces cellulosae</name>
    <dbReference type="NCBI Taxonomy" id="1968"/>
    <lineage>
        <taxon>Bacteria</taxon>
        <taxon>Bacillati</taxon>
        <taxon>Actinomycetota</taxon>
        <taxon>Actinomycetes</taxon>
        <taxon>Kitasatosporales</taxon>
        <taxon>Streptomycetaceae</taxon>
        <taxon>Streptomyces</taxon>
    </lineage>
</organism>
<sequence length="230" mass="24118">MKARFLGIPELTDVPDVAVVVDVMRAYTVAAWAFARGAERVVLAESLDEALALKARHPEWMTLKDGPPAPGFDLVNSPALLRNTDLSGRTVVQKTTAGTVGALAVKDASLVLCASFVVAEATVAVLRARASREVTFVVTGGSGRAEEDLACAEYIAGRAHGDIIDADPYLRRAAASRSAAELTQGVRAGSAPEDVSLCLELDRFPFAMAASVEDSLMVLRQVTPAGSPPA</sequence>
<dbReference type="RefSeq" id="WP_381728197.1">
    <property type="nucleotide sequence ID" value="NZ_JBHVBU010000110.1"/>
</dbReference>
<dbReference type="Gene3D" id="3.90.1560.10">
    <property type="entry name" value="ComB-like"/>
    <property type="match status" value="1"/>
</dbReference>
<comment type="similarity">
    <text evidence="2">Belongs to the ComB family.</text>
</comment>
<dbReference type="InterPro" id="IPR005238">
    <property type="entry name" value="ComB-like"/>
</dbReference>